<name>A0A8S5NFK1_9CAUD</name>
<reference evidence="1" key="1">
    <citation type="journal article" date="2021" name="Proc. Natl. Acad. Sci. U.S.A.">
        <title>A Catalog of Tens of Thousands of Viruses from Human Metagenomes Reveals Hidden Associations with Chronic Diseases.</title>
        <authorList>
            <person name="Tisza M.J."/>
            <person name="Buck C.B."/>
        </authorList>
    </citation>
    <scope>NUCLEOTIDE SEQUENCE</scope>
    <source>
        <strain evidence="1">CtUJJ3</strain>
    </source>
</reference>
<proteinExistence type="predicted"/>
<organism evidence="1">
    <name type="scientific">Caudovirales sp. ctUJJ3</name>
    <dbReference type="NCBI Taxonomy" id="2826777"/>
    <lineage>
        <taxon>Viruses</taxon>
        <taxon>Duplodnaviria</taxon>
        <taxon>Heunggongvirae</taxon>
        <taxon>Uroviricota</taxon>
        <taxon>Caudoviricetes</taxon>
    </lineage>
</organism>
<protein>
    <submittedName>
        <fullName evidence="1">Uncharacterized protein</fullName>
    </submittedName>
</protein>
<evidence type="ECO:0000313" key="1">
    <source>
        <dbReference type="EMBL" id="DAD93164.1"/>
    </source>
</evidence>
<sequence length="45" mass="5649">MLNIISQQKIIFPECRKQWMSYVKCWQRIQEHFLKKHFLRNSVVI</sequence>
<dbReference type="EMBL" id="BK015154">
    <property type="protein sequence ID" value="DAD93164.1"/>
    <property type="molecule type" value="Genomic_DNA"/>
</dbReference>
<accession>A0A8S5NFK1</accession>